<proteinExistence type="predicted"/>
<dbReference type="EMBL" id="JACTNZ010000002">
    <property type="protein sequence ID" value="KAG5561556.1"/>
    <property type="molecule type" value="Genomic_DNA"/>
</dbReference>
<comment type="caution">
    <text evidence="2">The sequence shown here is derived from an EMBL/GenBank/DDBJ whole genome shotgun (WGS) entry which is preliminary data.</text>
</comment>
<gene>
    <name evidence="2" type="ORF">RHGRI_004562</name>
</gene>
<dbReference type="InterPro" id="IPR027330">
    <property type="entry name" value="TPX2_central_dom"/>
</dbReference>
<organism evidence="2 3">
    <name type="scientific">Rhododendron griersonianum</name>
    <dbReference type="NCBI Taxonomy" id="479676"/>
    <lineage>
        <taxon>Eukaryota</taxon>
        <taxon>Viridiplantae</taxon>
        <taxon>Streptophyta</taxon>
        <taxon>Embryophyta</taxon>
        <taxon>Tracheophyta</taxon>
        <taxon>Spermatophyta</taxon>
        <taxon>Magnoliopsida</taxon>
        <taxon>eudicotyledons</taxon>
        <taxon>Gunneridae</taxon>
        <taxon>Pentapetalae</taxon>
        <taxon>asterids</taxon>
        <taxon>Ericales</taxon>
        <taxon>Ericaceae</taxon>
        <taxon>Ericoideae</taxon>
        <taxon>Rhodoreae</taxon>
        <taxon>Rhododendron</taxon>
    </lineage>
</organism>
<evidence type="ECO:0000313" key="2">
    <source>
        <dbReference type="EMBL" id="KAG5561556.1"/>
    </source>
</evidence>
<dbReference type="Proteomes" id="UP000823749">
    <property type="component" value="Chromosome 2"/>
</dbReference>
<dbReference type="Pfam" id="PF12214">
    <property type="entry name" value="TPX2_importin"/>
    <property type="match status" value="1"/>
</dbReference>
<sequence length="67" mass="7596">MFVLNADTRNFRVCIPYSLLIFEALSLPPLPRSAPHQPEFQEFHLENMKRANHNADTSTIASIESAP</sequence>
<keyword evidence="3" id="KW-1185">Reference proteome</keyword>
<accession>A0AAV6LA04</accession>
<dbReference type="AlphaFoldDB" id="A0AAV6LA04"/>
<evidence type="ECO:0000259" key="1">
    <source>
        <dbReference type="Pfam" id="PF12214"/>
    </source>
</evidence>
<protein>
    <recommendedName>
        <fullName evidence="1">TPX2 central domain-containing protein</fullName>
    </recommendedName>
</protein>
<feature type="domain" description="TPX2 central" evidence="1">
    <location>
        <begin position="21"/>
        <end position="60"/>
    </location>
</feature>
<reference evidence="2" key="1">
    <citation type="submission" date="2020-08" db="EMBL/GenBank/DDBJ databases">
        <title>Plant Genome Project.</title>
        <authorList>
            <person name="Zhang R.-G."/>
        </authorList>
    </citation>
    <scope>NUCLEOTIDE SEQUENCE</scope>
    <source>
        <strain evidence="2">WSP0</strain>
        <tissue evidence="2">Leaf</tissue>
    </source>
</reference>
<name>A0AAV6LA04_9ERIC</name>
<evidence type="ECO:0000313" key="3">
    <source>
        <dbReference type="Proteomes" id="UP000823749"/>
    </source>
</evidence>